<accession>A0A0F9KQS4</accession>
<reference evidence="1" key="1">
    <citation type="journal article" date="2015" name="Nature">
        <title>Complex archaea that bridge the gap between prokaryotes and eukaryotes.</title>
        <authorList>
            <person name="Spang A."/>
            <person name="Saw J.H."/>
            <person name="Jorgensen S.L."/>
            <person name="Zaremba-Niedzwiedzka K."/>
            <person name="Martijn J."/>
            <person name="Lind A.E."/>
            <person name="van Eijk R."/>
            <person name="Schleper C."/>
            <person name="Guy L."/>
            <person name="Ettema T.J."/>
        </authorList>
    </citation>
    <scope>NUCLEOTIDE SEQUENCE</scope>
</reference>
<dbReference type="AlphaFoldDB" id="A0A0F9KQS4"/>
<comment type="caution">
    <text evidence="1">The sequence shown here is derived from an EMBL/GenBank/DDBJ whole genome shotgun (WGS) entry which is preliminary data.</text>
</comment>
<proteinExistence type="predicted"/>
<protein>
    <submittedName>
        <fullName evidence="1">Uncharacterized protein</fullName>
    </submittedName>
</protein>
<name>A0A0F9KQS4_9ZZZZ</name>
<evidence type="ECO:0000313" key="1">
    <source>
        <dbReference type="EMBL" id="KKM84193.1"/>
    </source>
</evidence>
<organism evidence="1">
    <name type="scientific">marine sediment metagenome</name>
    <dbReference type="NCBI Taxonomy" id="412755"/>
    <lineage>
        <taxon>unclassified sequences</taxon>
        <taxon>metagenomes</taxon>
        <taxon>ecological metagenomes</taxon>
    </lineage>
</organism>
<feature type="non-terminal residue" evidence="1">
    <location>
        <position position="1"/>
    </location>
</feature>
<gene>
    <name evidence="1" type="ORF">LCGC14_1301600</name>
</gene>
<sequence length="30" mass="3530">CFGCQEIEKHLGKYLVDISILDEDRGEYKK</sequence>
<dbReference type="EMBL" id="LAZR01007602">
    <property type="protein sequence ID" value="KKM84193.1"/>
    <property type="molecule type" value="Genomic_DNA"/>
</dbReference>